<evidence type="ECO:0000256" key="1">
    <source>
        <dbReference type="ARBA" id="ARBA00004167"/>
    </source>
</evidence>
<feature type="region of interest" description="Disordered" evidence="5">
    <location>
        <begin position="153"/>
        <end position="185"/>
    </location>
</feature>
<dbReference type="AlphaFoldDB" id="A0A977L485"/>
<proteinExistence type="predicted"/>
<accession>A0A977L485</accession>
<evidence type="ECO:0000256" key="4">
    <source>
        <dbReference type="ARBA" id="ARBA00023136"/>
    </source>
</evidence>
<evidence type="ECO:0000256" key="5">
    <source>
        <dbReference type="SAM" id="MobiDB-lite"/>
    </source>
</evidence>
<keyword evidence="4 6" id="KW-0472">Membrane</keyword>
<sequence>MKTLPNGKNIKAPRVFVYEGVAMTPCGEVATPAYCSGDNTIYLETKLLKIANQAIGDYAAYAVLAHEYGHSYMMQTKIHPSTKEGELKADEFAGVFTRYAQQKNLLEEGDVEEALKFAFASGDYDYWDKGHHGTPAEREEAFRLGLTGDSSTFAFKDSANPEPTHETRTPEPEPTTMSSPLDDNSPKVTRRFAKGVLWIPVLLLLLPLIGFGLYQLLREDE</sequence>
<keyword evidence="2 6" id="KW-0812">Transmembrane</keyword>
<dbReference type="GO" id="GO:0016020">
    <property type="term" value="C:membrane"/>
    <property type="evidence" value="ECO:0007669"/>
    <property type="project" value="UniProtKB-SubCell"/>
</dbReference>
<feature type="transmembrane region" description="Helical" evidence="6">
    <location>
        <begin position="196"/>
        <end position="217"/>
    </location>
</feature>
<dbReference type="Pfam" id="PF04228">
    <property type="entry name" value="Zn_peptidase"/>
    <property type="match status" value="1"/>
</dbReference>
<evidence type="ECO:0000256" key="2">
    <source>
        <dbReference type="ARBA" id="ARBA00022692"/>
    </source>
</evidence>
<evidence type="ECO:0000256" key="3">
    <source>
        <dbReference type="ARBA" id="ARBA00022989"/>
    </source>
</evidence>
<comment type="subcellular location">
    <subcellularLocation>
        <location evidence="1">Membrane</location>
        <topology evidence="1">Single-pass membrane protein</topology>
    </subcellularLocation>
</comment>
<dbReference type="EMBL" id="CP073041">
    <property type="protein sequence ID" value="UXE64175.1"/>
    <property type="molecule type" value="Genomic_DNA"/>
</dbReference>
<name>A0A977L485_9CYAN</name>
<gene>
    <name evidence="7" type="ORF">KA717_17690</name>
</gene>
<dbReference type="Proteomes" id="UP001065613">
    <property type="component" value="Chromosome"/>
</dbReference>
<evidence type="ECO:0000313" key="7">
    <source>
        <dbReference type="EMBL" id="UXE64175.1"/>
    </source>
</evidence>
<evidence type="ECO:0000256" key="6">
    <source>
        <dbReference type="SAM" id="Phobius"/>
    </source>
</evidence>
<dbReference type="PANTHER" id="PTHR30168:SF0">
    <property type="entry name" value="INNER MEMBRANE PROTEIN"/>
    <property type="match status" value="1"/>
</dbReference>
<reference evidence="7" key="1">
    <citation type="submission" date="2021-04" db="EMBL/GenBank/DDBJ databases">
        <title>Genome sequence of Woronichinia naegeliana from Washington state freshwater lake bloom.</title>
        <authorList>
            <person name="Dreher T.W."/>
        </authorList>
    </citation>
    <scope>NUCLEOTIDE SEQUENCE</scope>
    <source>
        <strain evidence="7">WA131</strain>
    </source>
</reference>
<protein>
    <submittedName>
        <fullName evidence="7">Neutral zinc metallopeptidase</fullName>
    </submittedName>
</protein>
<dbReference type="InterPro" id="IPR007343">
    <property type="entry name" value="Uncharacterised_pept_Zn_put"/>
</dbReference>
<organism evidence="7">
    <name type="scientific">Woronichinia naegeliana WA131</name>
    <dbReference type="NCBI Taxonomy" id="2824559"/>
    <lineage>
        <taxon>Bacteria</taxon>
        <taxon>Bacillati</taxon>
        <taxon>Cyanobacteriota</taxon>
        <taxon>Cyanophyceae</taxon>
        <taxon>Synechococcales</taxon>
        <taxon>Coelosphaeriaceae</taxon>
        <taxon>Woronichinia</taxon>
    </lineage>
</organism>
<keyword evidence="3 6" id="KW-1133">Transmembrane helix</keyword>
<dbReference type="KEGG" id="wna:KA717_17690"/>
<dbReference type="PANTHER" id="PTHR30168">
    <property type="entry name" value="PUTATIVE MEMBRANE PROTEIN YPFJ"/>
    <property type="match status" value="1"/>
</dbReference>